<dbReference type="Proteomes" id="UP000730482">
    <property type="component" value="Unassembled WGS sequence"/>
</dbReference>
<keyword evidence="2" id="KW-0732">Signal</keyword>
<evidence type="ECO:0000256" key="2">
    <source>
        <dbReference type="SAM" id="SignalP"/>
    </source>
</evidence>
<dbReference type="EMBL" id="JAAFYZ010000026">
    <property type="protein sequence ID" value="MBS2547345.1"/>
    <property type="molecule type" value="Genomic_DNA"/>
</dbReference>
<organism evidence="4 5">
    <name type="scientific">Catenulispora pinistramenti</name>
    <dbReference type="NCBI Taxonomy" id="2705254"/>
    <lineage>
        <taxon>Bacteria</taxon>
        <taxon>Bacillati</taxon>
        <taxon>Actinomycetota</taxon>
        <taxon>Actinomycetes</taxon>
        <taxon>Catenulisporales</taxon>
        <taxon>Catenulisporaceae</taxon>
        <taxon>Catenulispora</taxon>
    </lineage>
</organism>
<protein>
    <submittedName>
        <fullName evidence="4">Peptidoglycan-binding protein</fullName>
    </submittedName>
</protein>
<evidence type="ECO:0000313" key="5">
    <source>
        <dbReference type="Proteomes" id="UP000730482"/>
    </source>
</evidence>
<accession>A0ABS5KMW9</accession>
<feature type="domain" description="Peptidoglycan binding-like" evidence="3">
    <location>
        <begin position="63"/>
        <end position="114"/>
    </location>
</feature>
<dbReference type="InterPro" id="IPR002477">
    <property type="entry name" value="Peptidoglycan-bd-like"/>
</dbReference>
<dbReference type="InterPro" id="IPR036365">
    <property type="entry name" value="PGBD-like_sf"/>
</dbReference>
<evidence type="ECO:0000313" key="4">
    <source>
        <dbReference type="EMBL" id="MBS2547345.1"/>
    </source>
</evidence>
<gene>
    <name evidence="4" type="ORF">KGQ19_10710</name>
</gene>
<reference evidence="4 5" key="1">
    <citation type="submission" date="2020-02" db="EMBL/GenBank/DDBJ databases">
        <title>Acidophilic actinobacteria isolated from forest soil.</title>
        <authorList>
            <person name="Golinska P."/>
        </authorList>
    </citation>
    <scope>NUCLEOTIDE SEQUENCE [LARGE SCALE GENOMIC DNA]</scope>
    <source>
        <strain evidence="4 5">NL8</strain>
    </source>
</reference>
<evidence type="ECO:0000256" key="1">
    <source>
        <dbReference type="SAM" id="MobiDB-lite"/>
    </source>
</evidence>
<dbReference type="Gene3D" id="1.10.101.10">
    <property type="entry name" value="PGBD-like superfamily/PGBD"/>
    <property type="match status" value="1"/>
</dbReference>
<feature type="region of interest" description="Disordered" evidence="1">
    <location>
        <begin position="111"/>
        <end position="130"/>
    </location>
</feature>
<sequence length="260" mass="26688">MKLRSRMPRIGLAVAASAAAIAGVAFTAGTANAATAASAPAPIKLTSSQCPADISDGQKSGCVTELQELLNKNGARIAVDGDFGPATLTAVKNYQSAHGLSVDGIVGPATKASLEGGSTPPPPSNGRSTNYDFARLVLADGGWPQSSNNITTMVQWMASEEPPSNWFDRDNPLNNGLGSGGGAGLGAYPNLVVAAHYVAANLNGGPGDYGHITADLRASDTPLVTEKAIWTSPWAGSHYGWGKDFYRGHVATVAAPARDW</sequence>
<feature type="chain" id="PRO_5045403283" evidence="2">
    <location>
        <begin position="34"/>
        <end position="260"/>
    </location>
</feature>
<proteinExistence type="predicted"/>
<name>A0ABS5KMW9_9ACTN</name>
<dbReference type="SUPFAM" id="SSF47090">
    <property type="entry name" value="PGBD-like"/>
    <property type="match status" value="1"/>
</dbReference>
<keyword evidence="5" id="KW-1185">Reference proteome</keyword>
<dbReference type="RefSeq" id="WP_212008946.1">
    <property type="nucleotide sequence ID" value="NZ_JAAFYZ010000026.1"/>
</dbReference>
<dbReference type="InterPro" id="IPR036366">
    <property type="entry name" value="PGBDSf"/>
</dbReference>
<feature type="signal peptide" evidence="2">
    <location>
        <begin position="1"/>
        <end position="33"/>
    </location>
</feature>
<evidence type="ECO:0000259" key="3">
    <source>
        <dbReference type="Pfam" id="PF01471"/>
    </source>
</evidence>
<comment type="caution">
    <text evidence="4">The sequence shown here is derived from an EMBL/GenBank/DDBJ whole genome shotgun (WGS) entry which is preliminary data.</text>
</comment>
<dbReference type="Pfam" id="PF01471">
    <property type="entry name" value="PG_binding_1"/>
    <property type="match status" value="1"/>
</dbReference>